<dbReference type="OrthoDB" id="290051at2"/>
<feature type="domain" description="Acyltransferase 3" evidence="2">
    <location>
        <begin position="11"/>
        <end position="335"/>
    </location>
</feature>
<accession>A0A495IZN9</accession>
<evidence type="ECO:0000256" key="1">
    <source>
        <dbReference type="SAM" id="Phobius"/>
    </source>
</evidence>
<keyword evidence="4" id="KW-1185">Reference proteome</keyword>
<feature type="transmembrane region" description="Helical" evidence="1">
    <location>
        <begin position="203"/>
        <end position="226"/>
    </location>
</feature>
<evidence type="ECO:0000259" key="2">
    <source>
        <dbReference type="Pfam" id="PF01757"/>
    </source>
</evidence>
<dbReference type="Proteomes" id="UP000268007">
    <property type="component" value="Unassembled WGS sequence"/>
</dbReference>
<dbReference type="PANTHER" id="PTHR23028">
    <property type="entry name" value="ACETYLTRANSFERASE"/>
    <property type="match status" value="1"/>
</dbReference>
<protein>
    <submittedName>
        <fullName evidence="3">Peptidoglycan/LPS O-acetylase OafA/YrhL</fullName>
    </submittedName>
</protein>
<gene>
    <name evidence="3" type="ORF">BDD43_2366</name>
</gene>
<feature type="transmembrane region" description="Helical" evidence="1">
    <location>
        <begin position="12"/>
        <end position="33"/>
    </location>
</feature>
<feature type="transmembrane region" description="Helical" evidence="1">
    <location>
        <begin position="112"/>
        <end position="133"/>
    </location>
</feature>
<dbReference type="AlphaFoldDB" id="A0A495IZN9"/>
<feature type="transmembrane region" description="Helical" evidence="1">
    <location>
        <begin position="89"/>
        <end position="106"/>
    </location>
</feature>
<dbReference type="InterPro" id="IPR002656">
    <property type="entry name" value="Acyl_transf_3_dom"/>
</dbReference>
<evidence type="ECO:0000313" key="4">
    <source>
        <dbReference type="Proteomes" id="UP000268007"/>
    </source>
</evidence>
<keyword evidence="1" id="KW-0472">Membrane</keyword>
<keyword evidence="1" id="KW-1133">Transmembrane helix</keyword>
<proteinExistence type="predicted"/>
<dbReference type="GO" id="GO:0000271">
    <property type="term" value="P:polysaccharide biosynthetic process"/>
    <property type="evidence" value="ECO:0007669"/>
    <property type="project" value="TreeGrafter"/>
</dbReference>
<comment type="caution">
    <text evidence="3">The sequence shown here is derived from an EMBL/GenBank/DDBJ whole genome shotgun (WGS) entry which is preliminary data.</text>
</comment>
<reference evidence="3 4" key="1">
    <citation type="submission" date="2018-10" db="EMBL/GenBank/DDBJ databases">
        <title>Genomic Encyclopedia of Archaeal and Bacterial Type Strains, Phase II (KMG-II): from individual species to whole genera.</title>
        <authorList>
            <person name="Goeker M."/>
        </authorList>
    </citation>
    <scope>NUCLEOTIDE SEQUENCE [LARGE SCALE GENOMIC DNA]</scope>
    <source>
        <strain evidence="3 4">DSM 18602</strain>
    </source>
</reference>
<feature type="transmembrane region" description="Helical" evidence="1">
    <location>
        <begin position="238"/>
        <end position="258"/>
    </location>
</feature>
<feature type="transmembrane region" description="Helical" evidence="1">
    <location>
        <begin position="309"/>
        <end position="326"/>
    </location>
</feature>
<dbReference type="GO" id="GO:0016020">
    <property type="term" value="C:membrane"/>
    <property type="evidence" value="ECO:0007669"/>
    <property type="project" value="TreeGrafter"/>
</dbReference>
<organism evidence="3 4">
    <name type="scientific">Mucilaginibacter gracilis</name>
    <dbReference type="NCBI Taxonomy" id="423350"/>
    <lineage>
        <taxon>Bacteria</taxon>
        <taxon>Pseudomonadati</taxon>
        <taxon>Bacteroidota</taxon>
        <taxon>Sphingobacteriia</taxon>
        <taxon>Sphingobacteriales</taxon>
        <taxon>Sphingobacteriaceae</taxon>
        <taxon>Mucilaginibacter</taxon>
    </lineage>
</organism>
<dbReference type="Pfam" id="PF01757">
    <property type="entry name" value="Acyl_transf_3"/>
    <property type="match status" value="1"/>
</dbReference>
<feature type="transmembrane region" description="Helical" evidence="1">
    <location>
        <begin position="270"/>
        <end position="288"/>
    </location>
</feature>
<sequence>MSQKTLQNYIPALTGVRAMAAYLVFISHFGYIFDDYLPQSVQKFLREFHIGVTIFFVLSGFLIAFRYYDNFSLSKLWFKKYLKNRVARIYPMYAILTSGAFVYYAFTHQQAIVEGLQPVVAFIMNIVFLRGFFDDLKFTGIAQGWSLTVEECFYFSAPFMFYFAKKYGKAWLQPFVITGTGALLVLIFSHINFYGFFGNFTFMMLFTFLGRCFEFFSGMLLALYVRKKGLTRTNNFKFTYLGFALIFACVWLMSVLPILPGNSFGQQHPLGIITNNYLLAIAITVFFYGLITEDGTILKGILSNKFVELLGKSSYIFYLIHLGYMYNMLNTGVNWLNDAVFNLYDKWGVDWVSPFQNEQLNLLYLFITLNGIAILLFKNIEEPLNHYIRQSDFLVKNTPRNLESEAALINR</sequence>
<evidence type="ECO:0000313" key="3">
    <source>
        <dbReference type="EMBL" id="RKR82195.1"/>
    </source>
</evidence>
<dbReference type="GO" id="GO:0016747">
    <property type="term" value="F:acyltransferase activity, transferring groups other than amino-acyl groups"/>
    <property type="evidence" value="ECO:0007669"/>
    <property type="project" value="InterPro"/>
</dbReference>
<feature type="transmembrane region" description="Helical" evidence="1">
    <location>
        <begin position="175"/>
        <end position="197"/>
    </location>
</feature>
<dbReference type="PANTHER" id="PTHR23028:SF53">
    <property type="entry name" value="ACYL_TRANSF_3 DOMAIN-CONTAINING PROTEIN"/>
    <property type="match status" value="1"/>
</dbReference>
<dbReference type="RefSeq" id="WP_121197819.1">
    <property type="nucleotide sequence ID" value="NZ_RBKU01000001.1"/>
</dbReference>
<name>A0A495IZN9_9SPHI</name>
<feature type="transmembrane region" description="Helical" evidence="1">
    <location>
        <begin position="48"/>
        <end position="68"/>
    </location>
</feature>
<dbReference type="InterPro" id="IPR050879">
    <property type="entry name" value="Acyltransferase_3"/>
</dbReference>
<keyword evidence="1" id="KW-0812">Transmembrane</keyword>
<feature type="transmembrane region" description="Helical" evidence="1">
    <location>
        <begin position="362"/>
        <end position="380"/>
    </location>
</feature>
<dbReference type="EMBL" id="RBKU01000001">
    <property type="protein sequence ID" value="RKR82195.1"/>
    <property type="molecule type" value="Genomic_DNA"/>
</dbReference>